<reference evidence="4 5" key="1">
    <citation type="submission" date="2024-04" db="EMBL/GenBank/DDBJ databases">
        <title>draft genome sequnece of Paenibacillus filicis.</title>
        <authorList>
            <person name="Kim D.-U."/>
        </authorList>
    </citation>
    <scope>NUCLEOTIDE SEQUENCE [LARGE SCALE GENOMIC DNA]</scope>
    <source>
        <strain evidence="4 5">KACC14197</strain>
    </source>
</reference>
<feature type="domain" description="SWIM-type" evidence="3">
    <location>
        <begin position="60"/>
        <end position="93"/>
    </location>
</feature>
<keyword evidence="1" id="KW-0862">Zinc</keyword>
<dbReference type="Pfam" id="PF04434">
    <property type="entry name" value="SWIM"/>
    <property type="match status" value="1"/>
</dbReference>
<gene>
    <name evidence="4" type="ORF">WMW72_22565</name>
</gene>
<protein>
    <submittedName>
        <fullName evidence="4">SWIM zinc finger family protein</fullName>
    </submittedName>
</protein>
<dbReference type="InterPro" id="IPR007527">
    <property type="entry name" value="Znf_SWIM"/>
</dbReference>
<evidence type="ECO:0000313" key="4">
    <source>
        <dbReference type="EMBL" id="MEK8130695.1"/>
    </source>
</evidence>
<dbReference type="PROSITE" id="PS50966">
    <property type="entry name" value="ZF_SWIM"/>
    <property type="match status" value="1"/>
</dbReference>
<organism evidence="4 5">
    <name type="scientific">Paenibacillus filicis</name>
    <dbReference type="NCBI Taxonomy" id="669464"/>
    <lineage>
        <taxon>Bacteria</taxon>
        <taxon>Bacillati</taxon>
        <taxon>Bacillota</taxon>
        <taxon>Bacilli</taxon>
        <taxon>Bacillales</taxon>
        <taxon>Paenibacillaceae</taxon>
        <taxon>Paenibacillus</taxon>
    </lineage>
</organism>
<keyword evidence="1" id="KW-0479">Metal-binding</keyword>
<evidence type="ECO:0000259" key="3">
    <source>
        <dbReference type="PROSITE" id="PS50966"/>
    </source>
</evidence>
<feature type="compositionally biased region" description="Basic and acidic residues" evidence="2">
    <location>
        <begin position="125"/>
        <end position="135"/>
    </location>
</feature>
<comment type="caution">
    <text evidence="4">The sequence shown here is derived from an EMBL/GenBank/DDBJ whole genome shotgun (WGS) entry which is preliminary data.</text>
</comment>
<dbReference type="Proteomes" id="UP001469365">
    <property type="component" value="Unassembled WGS sequence"/>
</dbReference>
<proteinExistence type="predicted"/>
<name>A0ABU9DRI6_9BACL</name>
<evidence type="ECO:0000256" key="1">
    <source>
        <dbReference type="PROSITE-ProRule" id="PRU00325"/>
    </source>
</evidence>
<accession>A0ABU9DRI6</accession>
<feature type="region of interest" description="Disordered" evidence="2">
    <location>
        <begin position="121"/>
        <end position="143"/>
    </location>
</feature>
<dbReference type="RefSeq" id="WP_341417834.1">
    <property type="nucleotide sequence ID" value="NZ_JBBPCC010000016.1"/>
</dbReference>
<keyword evidence="1" id="KW-0863">Zinc-finger</keyword>
<keyword evidence="5" id="KW-1185">Reference proteome</keyword>
<evidence type="ECO:0000313" key="5">
    <source>
        <dbReference type="Proteomes" id="UP001469365"/>
    </source>
</evidence>
<dbReference type="EMBL" id="JBBPCC010000016">
    <property type="protein sequence ID" value="MEK8130695.1"/>
    <property type="molecule type" value="Genomic_DNA"/>
</dbReference>
<sequence>MLKLQIPKNRISMLARYLRDYFDTEQIEGGWEDFHKRRVEDIELKHGLEIHALVRVTKPYEVILDLESAVRSQCSCPEGEHCRHKAAVFFALYVPYGRPELLLQQLKQAILVRQRQQQTRQTNRIAEKKQQERLEPPTPDQSPSLWQRFFDQQFYGFSMNQQQSIELFYSSAKDSLTPYAEAWEKPQRDLYGLHMLLFVMRKIEQFYTETKSSYLSYYIETGCKTVARQCHEELQERLPQIDIPGIARSNPAAWKETLALIGESALAAKESPLSWSAVYRSIWWKMAPETKWVSDERTRIRKLLNAPDISVRRKDVLQLAEAHFALMEEGDEAARRQLEGLTRKEPRDFFLYLHDSYRQEQWERMLAWLRWLLPLMQKAQQEDLRQFCQYWIEAVQRQPDDTEWVDVMVALLPRTYHFYTAYLMRAGRYQAWIDLQLANRVSPLNLFAPDLTKVENHDPSLVLPLYHQAVERCIAEKNRTAYQNAMRLLKKLNGIYTRLQRQVVWEDYVYRLAGKHARLRALQEELRRVKWIP</sequence>
<evidence type="ECO:0000256" key="2">
    <source>
        <dbReference type="SAM" id="MobiDB-lite"/>
    </source>
</evidence>